<evidence type="ECO:0000313" key="4">
    <source>
        <dbReference type="Proteomes" id="UP000296049"/>
    </source>
</evidence>
<dbReference type="AlphaFoldDB" id="R0KDQ7"/>
<feature type="region of interest" description="Disordered" evidence="1">
    <location>
        <begin position="111"/>
        <end position="140"/>
    </location>
</feature>
<dbReference type="Proteomes" id="UP000296049">
    <property type="component" value="Unassembled WGS sequence"/>
</dbReference>
<name>R0KDQ7_ANAPL</name>
<organism evidence="3 4">
    <name type="scientific">Anas platyrhynchos</name>
    <name type="common">Mallard</name>
    <name type="synonym">Anas boschas</name>
    <dbReference type="NCBI Taxonomy" id="8839"/>
    <lineage>
        <taxon>Eukaryota</taxon>
        <taxon>Metazoa</taxon>
        <taxon>Chordata</taxon>
        <taxon>Craniata</taxon>
        <taxon>Vertebrata</taxon>
        <taxon>Euteleostomi</taxon>
        <taxon>Archelosauria</taxon>
        <taxon>Archosauria</taxon>
        <taxon>Dinosauria</taxon>
        <taxon>Saurischia</taxon>
        <taxon>Theropoda</taxon>
        <taxon>Coelurosauria</taxon>
        <taxon>Aves</taxon>
        <taxon>Neognathae</taxon>
        <taxon>Galloanserae</taxon>
        <taxon>Anseriformes</taxon>
        <taxon>Anatidae</taxon>
        <taxon>Anatinae</taxon>
        <taxon>Anas</taxon>
    </lineage>
</organism>
<feature type="compositionally biased region" description="Polar residues" evidence="1">
    <location>
        <begin position="129"/>
        <end position="138"/>
    </location>
</feature>
<dbReference type="EMBL" id="KB742443">
    <property type="protein sequence ID" value="EOB08506.1"/>
    <property type="molecule type" value="Genomic_DNA"/>
</dbReference>
<keyword evidence="2" id="KW-0812">Transmembrane</keyword>
<keyword evidence="2" id="KW-1133">Transmembrane helix</keyword>
<sequence>MKWQGDGGTAKVLQDMGISLWGSLTLKVEVLLAADTGEYVQSYIPAASVLVEHTFEWLAYPELKYILELPGDTLLWPEITSHLTSVFQTSENNQVEEHPLKPEHQRLLTDNITPVKRTEQEERSGGVTTGPNGQQECPASSHLDFQKKHEQFAAECRKKQSFLGAWMYRSCVSKARCFLLRPIDVNTLANIIIPPAVFILYLFLCISFTAILVLRMQLHINPAKQLRYSGLLAADIYSSSPDSTELLKTEQFLKIPKSEPSVLNSKSQMEKSLRVIVPWIAAARLTRGSIYSAQKLNINTEAEPLAAFWRQKLSAQVFNNMPAIWNEEEDSGEGSQIYKWLKK</sequence>
<accession>R0KDQ7</accession>
<feature type="transmembrane region" description="Helical" evidence="2">
    <location>
        <begin position="191"/>
        <end position="214"/>
    </location>
</feature>
<evidence type="ECO:0000313" key="3">
    <source>
        <dbReference type="EMBL" id="EOB08506.1"/>
    </source>
</evidence>
<evidence type="ECO:0000256" key="1">
    <source>
        <dbReference type="SAM" id="MobiDB-lite"/>
    </source>
</evidence>
<reference evidence="4" key="1">
    <citation type="journal article" date="2013" name="Nat. Genet.">
        <title>The duck genome and transcriptome provide insight into an avian influenza virus reservoir species.</title>
        <authorList>
            <person name="Huang Y."/>
            <person name="Li Y."/>
            <person name="Burt D.W."/>
            <person name="Chen H."/>
            <person name="Zhang Y."/>
            <person name="Qian W."/>
            <person name="Kim H."/>
            <person name="Gan S."/>
            <person name="Zhao Y."/>
            <person name="Li J."/>
            <person name="Yi K."/>
            <person name="Feng H."/>
            <person name="Zhu P."/>
            <person name="Li B."/>
            <person name="Liu Q."/>
            <person name="Fairley S."/>
            <person name="Magor K.E."/>
            <person name="Du Z."/>
            <person name="Hu X."/>
            <person name="Goodman L."/>
            <person name="Tafer H."/>
            <person name="Vignal A."/>
            <person name="Lee T."/>
            <person name="Kim K.W."/>
            <person name="Sheng Z."/>
            <person name="An Y."/>
            <person name="Searle S."/>
            <person name="Herrero J."/>
            <person name="Groenen M.A."/>
            <person name="Crooijmans R.P."/>
            <person name="Faraut T."/>
            <person name="Cai Q."/>
            <person name="Webster R.G."/>
            <person name="Aldridge J.R."/>
            <person name="Warren W.C."/>
            <person name="Bartschat S."/>
            <person name="Kehr S."/>
            <person name="Marz M."/>
            <person name="Stadler P.F."/>
            <person name="Smith J."/>
            <person name="Kraus R.H."/>
            <person name="Zhao Y."/>
            <person name="Ren L."/>
            <person name="Fei J."/>
            <person name="Morisson M."/>
            <person name="Kaiser P."/>
            <person name="Griffin D.K."/>
            <person name="Rao M."/>
            <person name="Pitel F."/>
            <person name="Wang J."/>
            <person name="Li N."/>
        </authorList>
    </citation>
    <scope>NUCLEOTIDE SEQUENCE [LARGE SCALE GENOMIC DNA]</scope>
</reference>
<evidence type="ECO:0000256" key="2">
    <source>
        <dbReference type="SAM" id="Phobius"/>
    </source>
</evidence>
<gene>
    <name evidence="3" type="ORF">Anapl_04427</name>
</gene>
<protein>
    <submittedName>
        <fullName evidence="3">Uncharacterized protein</fullName>
    </submittedName>
</protein>
<keyword evidence="2" id="KW-0472">Membrane</keyword>
<proteinExistence type="predicted"/>
<keyword evidence="4" id="KW-1185">Reference proteome</keyword>